<dbReference type="PANTHER" id="PTHR47870">
    <property type="entry name" value="CYTOCHROME C-TYPE BIOGENESIS PROTEIN CCMH"/>
    <property type="match status" value="1"/>
</dbReference>
<comment type="caution">
    <text evidence="5">The sequence shown here is derived from an EMBL/GenBank/DDBJ whole genome shotgun (WGS) entry which is preliminary data.</text>
</comment>
<gene>
    <name evidence="5" type="primary">nrfG</name>
    <name evidence="5" type="ORF">ERS008502_00638</name>
</gene>
<dbReference type="Pfam" id="PF23914">
    <property type="entry name" value="TPR_CcmH_CycH"/>
    <property type="match status" value="1"/>
</dbReference>
<reference evidence="5 6" key="1">
    <citation type="submission" date="2015-03" db="EMBL/GenBank/DDBJ databases">
        <authorList>
            <consortium name="Pathogen Informatics"/>
            <person name="Murphy D."/>
        </authorList>
    </citation>
    <scope>NUCLEOTIDE SEQUENCE [LARGE SCALE GENOMIC DNA]</scope>
    <source>
        <strain evidence="5 6">FE82747</strain>
    </source>
</reference>
<dbReference type="InterPro" id="IPR011990">
    <property type="entry name" value="TPR-like_helical_dom_sf"/>
</dbReference>
<sequence length="222" mass="25243">MVLAIGLATLMLLILIVIGGPWFAHYGRISWRWPVGLTLVALALILLGYQHLGSYTLVQQEALRQQEATRLNTMLDKQSDDPKLYRLQQRIRQSPDNGAGWFSLAQHYLYRNEFDDALIALQQAERLQGANAALDAAHATILYYQAGKMMTDEAVYWLQQSLAKEPLQYTALMLQASDQFTRGRYTEAIAIWQRLLESENSEVDRAVIIQALTLARMMQRAS</sequence>
<dbReference type="EMBL" id="CQBM01000001">
    <property type="protein sequence ID" value="CNH50554.1"/>
    <property type="molecule type" value="Genomic_DNA"/>
</dbReference>
<protein>
    <submittedName>
        <fullName evidence="5">YfrE protein</fullName>
    </submittedName>
</protein>
<keyword evidence="2" id="KW-0802">TPR repeat</keyword>
<keyword evidence="1" id="KW-0677">Repeat</keyword>
<dbReference type="InterPro" id="IPR019734">
    <property type="entry name" value="TPR_rpt"/>
</dbReference>
<feature type="domain" description="Cytochrome c-type biogenesis protein H TPR" evidence="4">
    <location>
        <begin position="87"/>
        <end position="198"/>
    </location>
</feature>
<dbReference type="PANTHER" id="PTHR47870:SF2">
    <property type="entry name" value="FORMATE-DEPENDENT NITRITE REDUCTASE COMPLEX SUBUNIT NRFF"/>
    <property type="match status" value="1"/>
</dbReference>
<dbReference type="SUPFAM" id="SSF48452">
    <property type="entry name" value="TPR-like"/>
    <property type="match status" value="1"/>
</dbReference>
<keyword evidence="3" id="KW-1133">Transmembrane helix</keyword>
<dbReference type="InterPro" id="IPR056413">
    <property type="entry name" value="TPR_CcmH_CycH"/>
</dbReference>
<evidence type="ECO:0000313" key="6">
    <source>
        <dbReference type="Proteomes" id="UP000040841"/>
    </source>
</evidence>
<keyword evidence="3" id="KW-0472">Membrane</keyword>
<proteinExistence type="predicted"/>
<dbReference type="Proteomes" id="UP000040841">
    <property type="component" value="Unassembled WGS sequence"/>
</dbReference>
<evidence type="ECO:0000313" key="5">
    <source>
        <dbReference type="EMBL" id="CNH50554.1"/>
    </source>
</evidence>
<evidence type="ECO:0000259" key="4">
    <source>
        <dbReference type="Pfam" id="PF23914"/>
    </source>
</evidence>
<dbReference type="SMART" id="SM00028">
    <property type="entry name" value="TPR"/>
    <property type="match status" value="2"/>
</dbReference>
<keyword evidence="3" id="KW-0812">Transmembrane</keyword>
<name>A0AA36LJ59_YERMO</name>
<dbReference type="InterPro" id="IPR051263">
    <property type="entry name" value="C-type_cytochrome_biogenesis"/>
</dbReference>
<evidence type="ECO:0000256" key="1">
    <source>
        <dbReference type="ARBA" id="ARBA00022737"/>
    </source>
</evidence>
<dbReference type="Gene3D" id="1.25.40.10">
    <property type="entry name" value="Tetratricopeptide repeat domain"/>
    <property type="match status" value="1"/>
</dbReference>
<dbReference type="AlphaFoldDB" id="A0AA36LJ59"/>
<feature type="transmembrane region" description="Helical" evidence="3">
    <location>
        <begin position="29"/>
        <end position="49"/>
    </location>
</feature>
<accession>A0AA36LJ59</accession>
<dbReference type="RefSeq" id="WP_049677945.1">
    <property type="nucleotide sequence ID" value="NZ_CABMMJ010000001.1"/>
</dbReference>
<evidence type="ECO:0000256" key="3">
    <source>
        <dbReference type="SAM" id="Phobius"/>
    </source>
</evidence>
<organism evidence="5 6">
    <name type="scientific">Yersinia mollaretii</name>
    <dbReference type="NCBI Taxonomy" id="33060"/>
    <lineage>
        <taxon>Bacteria</taxon>
        <taxon>Pseudomonadati</taxon>
        <taxon>Pseudomonadota</taxon>
        <taxon>Gammaproteobacteria</taxon>
        <taxon>Enterobacterales</taxon>
        <taxon>Yersiniaceae</taxon>
        <taxon>Yersinia</taxon>
    </lineage>
</organism>
<evidence type="ECO:0000256" key="2">
    <source>
        <dbReference type="ARBA" id="ARBA00022803"/>
    </source>
</evidence>
<dbReference type="GO" id="GO:0005886">
    <property type="term" value="C:plasma membrane"/>
    <property type="evidence" value="ECO:0007669"/>
    <property type="project" value="TreeGrafter"/>
</dbReference>